<gene>
    <name evidence="3" type="ORF">WMO24_02990</name>
</gene>
<evidence type="ECO:0000256" key="1">
    <source>
        <dbReference type="SAM" id="MobiDB-lite"/>
    </source>
</evidence>
<keyword evidence="4" id="KW-1185">Reference proteome</keyword>
<accession>A0ABV1GC51</accession>
<dbReference type="InterPro" id="IPR021338">
    <property type="entry name" value="DUF2953"/>
</dbReference>
<name>A0ABV1GC51_9FIRM</name>
<dbReference type="Proteomes" id="UP001477672">
    <property type="component" value="Unassembled WGS sequence"/>
</dbReference>
<feature type="compositionally biased region" description="Basic and acidic residues" evidence="1">
    <location>
        <begin position="74"/>
        <end position="83"/>
    </location>
</feature>
<reference evidence="3 4" key="1">
    <citation type="submission" date="2024-03" db="EMBL/GenBank/DDBJ databases">
        <title>Human intestinal bacterial collection.</title>
        <authorList>
            <person name="Pauvert C."/>
            <person name="Hitch T.C.A."/>
            <person name="Clavel T."/>
        </authorList>
    </citation>
    <scope>NUCLEOTIDE SEQUENCE [LARGE SCALE GENOMIC DNA]</scope>
    <source>
        <strain evidence="3 4">CLA-JM-H11</strain>
    </source>
</reference>
<feature type="region of interest" description="Disordered" evidence="1">
    <location>
        <begin position="57"/>
        <end position="90"/>
    </location>
</feature>
<sequence>MSAFLAVVGWSLLAVFLLLLVLLLFPVSVPIELQQDQVVIKLKVLFLTFQLYPRREKQEAKTPEKESGQPAAESKQHTDEKEQAQATSEKKKSRLDLSQLAQLVSTACWLMRIVFRLIQIRDIRIVYPVQGEDAAQTAIQYGRINAYLGSTLGVLQNFLNMHFKQVDILPDFNGNCKYQRYFYCKLQAIPLIMIVAALYALVRLKGEKVI</sequence>
<keyword evidence="2" id="KW-0812">Transmembrane</keyword>
<feature type="compositionally biased region" description="Basic and acidic residues" evidence="1">
    <location>
        <begin position="57"/>
        <end position="67"/>
    </location>
</feature>
<organism evidence="3 4">
    <name type="scientific">Ruthenibacterium intestinale</name>
    <dbReference type="NCBI Taxonomy" id="3133163"/>
    <lineage>
        <taxon>Bacteria</taxon>
        <taxon>Bacillati</taxon>
        <taxon>Bacillota</taxon>
        <taxon>Clostridia</taxon>
        <taxon>Eubacteriales</taxon>
        <taxon>Oscillospiraceae</taxon>
        <taxon>Ruthenibacterium</taxon>
    </lineage>
</organism>
<keyword evidence="2" id="KW-1133">Transmembrane helix</keyword>
<dbReference type="Pfam" id="PF11167">
    <property type="entry name" value="DUF2953"/>
    <property type="match status" value="1"/>
</dbReference>
<feature type="transmembrane region" description="Helical" evidence="2">
    <location>
        <begin position="186"/>
        <end position="204"/>
    </location>
</feature>
<evidence type="ECO:0000313" key="4">
    <source>
        <dbReference type="Proteomes" id="UP001477672"/>
    </source>
</evidence>
<evidence type="ECO:0000256" key="2">
    <source>
        <dbReference type="SAM" id="Phobius"/>
    </source>
</evidence>
<evidence type="ECO:0000313" key="3">
    <source>
        <dbReference type="EMBL" id="MEQ2519408.1"/>
    </source>
</evidence>
<protein>
    <submittedName>
        <fullName evidence="3">DUF2953 domain-containing protein</fullName>
    </submittedName>
</protein>
<comment type="caution">
    <text evidence="3">The sequence shown here is derived from an EMBL/GenBank/DDBJ whole genome shotgun (WGS) entry which is preliminary data.</text>
</comment>
<dbReference type="EMBL" id="JBBMFA010000053">
    <property type="protein sequence ID" value="MEQ2519408.1"/>
    <property type="molecule type" value="Genomic_DNA"/>
</dbReference>
<dbReference type="RefSeq" id="WP_349214856.1">
    <property type="nucleotide sequence ID" value="NZ_JBBMFA010000053.1"/>
</dbReference>
<proteinExistence type="predicted"/>
<keyword evidence="2" id="KW-0472">Membrane</keyword>